<proteinExistence type="predicted"/>
<protein>
    <recommendedName>
        <fullName evidence="2">KNOX2 domain-containing protein</fullName>
    </recommendedName>
</protein>
<accession>A0A540KEJ1</accession>
<dbReference type="Proteomes" id="UP000315295">
    <property type="component" value="Unassembled WGS sequence"/>
</dbReference>
<evidence type="ECO:0000259" key="2">
    <source>
        <dbReference type="SMART" id="SM01256"/>
    </source>
</evidence>
<feature type="signal peptide" evidence="1">
    <location>
        <begin position="1"/>
        <end position="20"/>
    </location>
</feature>
<dbReference type="EMBL" id="VIEB01001380">
    <property type="protein sequence ID" value="TQD72644.1"/>
    <property type="molecule type" value="Genomic_DNA"/>
</dbReference>
<sequence length="109" mass="12266">MRSSKRKSLLILYMVSGIISELEENDGCRDMKQLDYNRNANLGVYGQSDLDHFMEAYCLALGKLKAAMEEPQQKSMAFISHMQLQLEEIINNSHLADQPAPASLSGPFE</sequence>
<feature type="chain" id="PRO_5021888528" description="KNOX2 domain-containing protein" evidence="1">
    <location>
        <begin position="21"/>
        <end position="109"/>
    </location>
</feature>
<keyword evidence="1" id="KW-0732">Signal</keyword>
<evidence type="ECO:0000313" key="3">
    <source>
        <dbReference type="EMBL" id="TQD72644.1"/>
    </source>
</evidence>
<feature type="domain" description="KNOX2" evidence="2">
    <location>
        <begin position="40"/>
        <end position="91"/>
    </location>
</feature>
<dbReference type="GO" id="GO:0005634">
    <property type="term" value="C:nucleus"/>
    <property type="evidence" value="ECO:0007669"/>
    <property type="project" value="InterPro"/>
</dbReference>
<comment type="caution">
    <text evidence="3">The sequence shown here is derived from an EMBL/GenBank/DDBJ whole genome shotgun (WGS) entry which is preliminary data.</text>
</comment>
<keyword evidence="4" id="KW-1185">Reference proteome</keyword>
<name>A0A540KEJ1_MALBA</name>
<gene>
    <name evidence="3" type="ORF">C1H46_041829</name>
</gene>
<dbReference type="STRING" id="106549.A0A540KEJ1"/>
<dbReference type="Pfam" id="PF03791">
    <property type="entry name" value="KNOX2"/>
    <property type="match status" value="1"/>
</dbReference>
<dbReference type="InterPro" id="IPR005541">
    <property type="entry name" value="KNOX2"/>
</dbReference>
<dbReference type="PANTHER" id="PTHR48452">
    <property type="entry name" value="FUSED COMPOUND LEAF 1"/>
    <property type="match status" value="1"/>
</dbReference>
<evidence type="ECO:0000256" key="1">
    <source>
        <dbReference type="SAM" id="SignalP"/>
    </source>
</evidence>
<dbReference type="GO" id="GO:0003677">
    <property type="term" value="F:DNA binding"/>
    <property type="evidence" value="ECO:0007669"/>
    <property type="project" value="InterPro"/>
</dbReference>
<dbReference type="SMART" id="SM01256">
    <property type="entry name" value="KNOX2"/>
    <property type="match status" value="1"/>
</dbReference>
<dbReference type="AlphaFoldDB" id="A0A540KEJ1"/>
<evidence type="ECO:0000313" key="4">
    <source>
        <dbReference type="Proteomes" id="UP000315295"/>
    </source>
</evidence>
<reference evidence="3 4" key="1">
    <citation type="journal article" date="2019" name="G3 (Bethesda)">
        <title>Sequencing of a Wild Apple (Malus baccata) Genome Unravels the Differences Between Cultivated and Wild Apple Species Regarding Disease Resistance and Cold Tolerance.</title>
        <authorList>
            <person name="Chen X."/>
        </authorList>
    </citation>
    <scope>NUCLEOTIDE SEQUENCE [LARGE SCALE GENOMIC DNA]</scope>
    <source>
        <strain evidence="4">cv. Shandingzi</strain>
        <tissue evidence="3">Leaves</tissue>
    </source>
</reference>
<dbReference type="PANTHER" id="PTHR48452:SF1">
    <property type="entry name" value="FUSED COMPOUND LEAF 1"/>
    <property type="match status" value="1"/>
</dbReference>
<organism evidence="3 4">
    <name type="scientific">Malus baccata</name>
    <name type="common">Siberian crab apple</name>
    <name type="synonym">Pyrus baccata</name>
    <dbReference type="NCBI Taxonomy" id="106549"/>
    <lineage>
        <taxon>Eukaryota</taxon>
        <taxon>Viridiplantae</taxon>
        <taxon>Streptophyta</taxon>
        <taxon>Embryophyta</taxon>
        <taxon>Tracheophyta</taxon>
        <taxon>Spermatophyta</taxon>
        <taxon>Magnoliopsida</taxon>
        <taxon>eudicotyledons</taxon>
        <taxon>Gunneridae</taxon>
        <taxon>Pentapetalae</taxon>
        <taxon>rosids</taxon>
        <taxon>fabids</taxon>
        <taxon>Rosales</taxon>
        <taxon>Rosaceae</taxon>
        <taxon>Amygdaloideae</taxon>
        <taxon>Maleae</taxon>
        <taxon>Malus</taxon>
    </lineage>
</organism>